<evidence type="ECO:0000313" key="2">
    <source>
        <dbReference type="Proteomes" id="UP001642483"/>
    </source>
</evidence>
<name>A0ABP0EZQ0_CLALP</name>
<reference evidence="1 2" key="1">
    <citation type="submission" date="2024-02" db="EMBL/GenBank/DDBJ databases">
        <authorList>
            <person name="Daric V."/>
            <person name="Darras S."/>
        </authorList>
    </citation>
    <scope>NUCLEOTIDE SEQUENCE [LARGE SCALE GENOMIC DNA]</scope>
</reference>
<dbReference type="Proteomes" id="UP001642483">
    <property type="component" value="Unassembled WGS sequence"/>
</dbReference>
<dbReference type="EMBL" id="CAWYQH010000002">
    <property type="protein sequence ID" value="CAK8672959.1"/>
    <property type="molecule type" value="Genomic_DNA"/>
</dbReference>
<comment type="caution">
    <text evidence="1">The sequence shown here is derived from an EMBL/GenBank/DDBJ whole genome shotgun (WGS) entry which is preliminary data.</text>
</comment>
<sequence length="152" mass="17292">MRLPPYKHLVIDGVWRQKNVEVRQNRTKRAQPGHDREQPGHDRELLFQGSAVDEQMMNSHALGRYKSEKLTTAFPFSSLSNEGLHLARTRHRSFDAICAAINKLSSRRGQQHIPWYSRGVKLLVSVAVLAEVKFIFNQQETFHSVGVMATGG</sequence>
<evidence type="ECO:0000313" key="1">
    <source>
        <dbReference type="EMBL" id="CAK8672959.1"/>
    </source>
</evidence>
<gene>
    <name evidence="1" type="ORF">CVLEPA_LOCUS2751</name>
</gene>
<organism evidence="1 2">
    <name type="scientific">Clavelina lepadiformis</name>
    <name type="common">Light-bulb sea squirt</name>
    <name type="synonym">Ascidia lepadiformis</name>
    <dbReference type="NCBI Taxonomy" id="159417"/>
    <lineage>
        <taxon>Eukaryota</taxon>
        <taxon>Metazoa</taxon>
        <taxon>Chordata</taxon>
        <taxon>Tunicata</taxon>
        <taxon>Ascidiacea</taxon>
        <taxon>Aplousobranchia</taxon>
        <taxon>Clavelinidae</taxon>
        <taxon>Clavelina</taxon>
    </lineage>
</organism>
<proteinExistence type="predicted"/>
<protein>
    <submittedName>
        <fullName evidence="1">Uncharacterized protein</fullName>
    </submittedName>
</protein>
<accession>A0ABP0EZQ0</accession>
<keyword evidence="2" id="KW-1185">Reference proteome</keyword>